<keyword evidence="2" id="KW-1133">Transmembrane helix</keyword>
<dbReference type="OrthoDB" id="4506111at2759"/>
<feature type="compositionally biased region" description="Basic and acidic residues" evidence="1">
    <location>
        <begin position="1"/>
        <end position="18"/>
    </location>
</feature>
<evidence type="ECO:0000313" key="4">
    <source>
        <dbReference type="Proteomes" id="UP000326950"/>
    </source>
</evidence>
<feature type="region of interest" description="Disordered" evidence="1">
    <location>
        <begin position="1"/>
        <end position="52"/>
    </location>
</feature>
<evidence type="ECO:0000256" key="1">
    <source>
        <dbReference type="SAM" id="MobiDB-lite"/>
    </source>
</evidence>
<gene>
    <name evidence="3" type="ORF">BDV40DRAFT_312253</name>
</gene>
<dbReference type="EMBL" id="ML738625">
    <property type="protein sequence ID" value="KAE8162708.1"/>
    <property type="molecule type" value="Genomic_DNA"/>
</dbReference>
<keyword evidence="4" id="KW-1185">Reference proteome</keyword>
<feature type="transmembrane region" description="Helical" evidence="2">
    <location>
        <begin position="292"/>
        <end position="310"/>
    </location>
</feature>
<keyword evidence="2" id="KW-0472">Membrane</keyword>
<evidence type="ECO:0000313" key="3">
    <source>
        <dbReference type="EMBL" id="KAE8162708.1"/>
    </source>
</evidence>
<organism evidence="3 4">
    <name type="scientific">Aspergillus tamarii</name>
    <dbReference type="NCBI Taxonomy" id="41984"/>
    <lineage>
        <taxon>Eukaryota</taxon>
        <taxon>Fungi</taxon>
        <taxon>Dikarya</taxon>
        <taxon>Ascomycota</taxon>
        <taxon>Pezizomycotina</taxon>
        <taxon>Eurotiomycetes</taxon>
        <taxon>Eurotiomycetidae</taxon>
        <taxon>Eurotiales</taxon>
        <taxon>Aspergillaceae</taxon>
        <taxon>Aspergillus</taxon>
        <taxon>Aspergillus subgen. Circumdati</taxon>
    </lineage>
</organism>
<keyword evidence="2" id="KW-0812">Transmembrane</keyword>
<sequence length="361" mass="40852">MLKSPGEPHKPDSEKDIHQSSGLESPEVQHVEMAAGPGTGSRFYPNTPVDMNDERQLYSRTPLPSRTLANARAALQQLVLRSRYESSYMPLEEYGSQGSINLPTQPPPARVIDQSGVSDLRKSSSHSAGFDVRCAQENGLPAISFGVNAPMPRWRIEHIHPMLARGSQALRWVFDTGTDFARLGWSDDIVYEYAYRWLEKALSDSSFRRYARSNILDGHGKDPLPTLPSAPSTCYFRSWSQSSETNDSWYTHPDYERCNETDLELGRYKPTHTLRKASTDEGRPMQFKVYRLVWFSVAFLVLSMFLFNWTRVEYGFIGSQLQAILWASVNSNCISPSDWPAFVDNVFLLHKRNDIVSAASA</sequence>
<dbReference type="AlphaFoldDB" id="A0A5N6UVM6"/>
<proteinExistence type="predicted"/>
<name>A0A5N6UVM6_ASPTM</name>
<dbReference type="Proteomes" id="UP000326950">
    <property type="component" value="Unassembled WGS sequence"/>
</dbReference>
<protein>
    <submittedName>
        <fullName evidence="3">Uncharacterized protein</fullName>
    </submittedName>
</protein>
<evidence type="ECO:0000256" key="2">
    <source>
        <dbReference type="SAM" id="Phobius"/>
    </source>
</evidence>
<reference evidence="3 4" key="1">
    <citation type="submission" date="2019-04" db="EMBL/GenBank/DDBJ databases">
        <title>Friends and foes A comparative genomics study of 23 Aspergillus species from section Flavi.</title>
        <authorList>
            <consortium name="DOE Joint Genome Institute"/>
            <person name="Kjaerbolling I."/>
            <person name="Vesth T."/>
            <person name="Frisvad J.C."/>
            <person name="Nybo J.L."/>
            <person name="Theobald S."/>
            <person name="Kildgaard S."/>
            <person name="Isbrandt T."/>
            <person name="Kuo A."/>
            <person name="Sato A."/>
            <person name="Lyhne E.K."/>
            <person name="Kogle M.E."/>
            <person name="Wiebenga A."/>
            <person name="Kun R.S."/>
            <person name="Lubbers R.J."/>
            <person name="Makela M.R."/>
            <person name="Barry K."/>
            <person name="Chovatia M."/>
            <person name="Clum A."/>
            <person name="Daum C."/>
            <person name="Haridas S."/>
            <person name="He G."/>
            <person name="LaButti K."/>
            <person name="Lipzen A."/>
            <person name="Mondo S."/>
            <person name="Riley R."/>
            <person name="Salamov A."/>
            <person name="Simmons B.A."/>
            <person name="Magnuson J.K."/>
            <person name="Henrissat B."/>
            <person name="Mortensen U.H."/>
            <person name="Larsen T.O."/>
            <person name="Devries R.P."/>
            <person name="Grigoriev I.V."/>
            <person name="Machida M."/>
            <person name="Baker S.E."/>
            <person name="Andersen M.R."/>
        </authorList>
    </citation>
    <scope>NUCLEOTIDE SEQUENCE [LARGE SCALE GENOMIC DNA]</scope>
    <source>
        <strain evidence="3 4">CBS 117626</strain>
    </source>
</reference>
<accession>A0A5N6UVM6</accession>